<feature type="transmembrane region" description="Helical" evidence="3">
    <location>
        <begin position="243"/>
        <end position="268"/>
    </location>
</feature>
<name>A0A1I5HVP3_9FIRM</name>
<evidence type="ECO:0000256" key="1">
    <source>
        <dbReference type="PROSITE-ProRule" id="PRU00339"/>
    </source>
</evidence>
<proteinExistence type="predicted"/>
<dbReference type="EMBL" id="FOWD01000035">
    <property type="protein sequence ID" value="SFO52050.1"/>
    <property type="molecule type" value="Genomic_DNA"/>
</dbReference>
<keyword evidence="1" id="KW-0802">TPR repeat</keyword>
<dbReference type="PROSITE" id="PS50005">
    <property type="entry name" value="TPR"/>
    <property type="match status" value="3"/>
</dbReference>
<dbReference type="OrthoDB" id="9791784at2"/>
<dbReference type="Pfam" id="PF14559">
    <property type="entry name" value="TPR_19"/>
    <property type="match status" value="1"/>
</dbReference>
<keyword evidence="3" id="KW-0812">Transmembrane</keyword>
<dbReference type="PANTHER" id="PTHR12558">
    <property type="entry name" value="CELL DIVISION CYCLE 16,23,27"/>
    <property type="match status" value="1"/>
</dbReference>
<dbReference type="Proteomes" id="UP000198806">
    <property type="component" value="Unassembled WGS sequence"/>
</dbReference>
<dbReference type="AlphaFoldDB" id="A0A1I5HVP3"/>
<reference evidence="4 5" key="1">
    <citation type="submission" date="2016-10" db="EMBL/GenBank/DDBJ databases">
        <authorList>
            <person name="de Groot N.N."/>
        </authorList>
    </citation>
    <scope>NUCLEOTIDE SEQUENCE [LARGE SCALE GENOMIC DNA]</scope>
    <source>
        <strain evidence="4 5">DSM 1283</strain>
    </source>
</reference>
<dbReference type="STRING" id="1527.SAMN04489757_13513"/>
<feature type="repeat" description="TPR" evidence="1">
    <location>
        <begin position="422"/>
        <end position="455"/>
    </location>
</feature>
<dbReference type="RefSeq" id="WP_091687864.1">
    <property type="nucleotide sequence ID" value="NZ_BAABFM010000042.1"/>
</dbReference>
<dbReference type="SMART" id="SM00028">
    <property type="entry name" value="TPR"/>
    <property type="match status" value="5"/>
</dbReference>
<evidence type="ECO:0000256" key="3">
    <source>
        <dbReference type="SAM" id="Phobius"/>
    </source>
</evidence>
<keyword evidence="2" id="KW-0175">Coiled coil</keyword>
<evidence type="ECO:0000313" key="5">
    <source>
        <dbReference type="Proteomes" id="UP000198806"/>
    </source>
</evidence>
<sequence>MICPECGSIVASKRNRCERCGTDLTTFKKVTMLSNMYYNEGLEKAKVRDLSGAILILKKSLELNKRNTNARNLLGLVYYEVGETVSALSEWVISKHFQAENNDADEYMESLQSNPTKLETLNQTIKKYNSALQSAKQGSDDLAIIQLKKVTSLNPHFVKALQLLALLYIKNGEKDKALKALLKASKIDVSNTTTLRYLHELDENSDMLQDNIKNGKKESRKVVPVHEQTVFPTTTYKEDKPNIWAFVNLIIGVAIGIGVLFFLIVPTVKKNALEEAKKIEIEYSESLSKQTQSLSSLEKENKNLQNEVANLKKQLSEFETNEVDGAIYDNLFAGISTYLAELAKGNPNAMDYVAIADGIGKVNPDQLDIPVAKEIYNQIKEASFMKASDVLYNDGHGQYSARKYDEALQLLEKSFEYNPDNVNAIYFIGRSYHQKGDLDKAATYYTMLTENFPDSSRAREANTKLREIGR</sequence>
<dbReference type="InterPro" id="IPR019734">
    <property type="entry name" value="TPR_rpt"/>
</dbReference>
<dbReference type="PANTHER" id="PTHR12558:SF13">
    <property type="entry name" value="CELL DIVISION CYCLE PROTEIN 27 HOMOLOG"/>
    <property type="match status" value="1"/>
</dbReference>
<dbReference type="Pfam" id="PF13181">
    <property type="entry name" value="TPR_8"/>
    <property type="match status" value="1"/>
</dbReference>
<organism evidence="4 5">
    <name type="scientific">Anaerocolumna aminovalerica</name>
    <dbReference type="NCBI Taxonomy" id="1527"/>
    <lineage>
        <taxon>Bacteria</taxon>
        <taxon>Bacillati</taxon>
        <taxon>Bacillota</taxon>
        <taxon>Clostridia</taxon>
        <taxon>Lachnospirales</taxon>
        <taxon>Lachnospiraceae</taxon>
        <taxon>Anaerocolumna</taxon>
    </lineage>
</organism>
<evidence type="ECO:0000313" key="4">
    <source>
        <dbReference type="EMBL" id="SFO52050.1"/>
    </source>
</evidence>
<feature type="coiled-coil region" evidence="2">
    <location>
        <begin position="269"/>
        <end position="321"/>
    </location>
</feature>
<feature type="repeat" description="TPR" evidence="1">
    <location>
        <begin position="158"/>
        <end position="191"/>
    </location>
</feature>
<keyword evidence="3" id="KW-1133">Transmembrane helix</keyword>
<dbReference type="Gene3D" id="1.25.40.10">
    <property type="entry name" value="Tetratricopeptide repeat domain"/>
    <property type="match status" value="3"/>
</dbReference>
<dbReference type="SUPFAM" id="SSF48452">
    <property type="entry name" value="TPR-like"/>
    <property type="match status" value="2"/>
</dbReference>
<keyword evidence="5" id="KW-1185">Reference proteome</keyword>
<dbReference type="InterPro" id="IPR011990">
    <property type="entry name" value="TPR-like_helical_dom_sf"/>
</dbReference>
<protein>
    <submittedName>
        <fullName evidence="4">Tetratricopeptide repeat-containing protein</fullName>
    </submittedName>
</protein>
<feature type="repeat" description="TPR" evidence="1">
    <location>
        <begin position="388"/>
        <end position="421"/>
    </location>
</feature>
<gene>
    <name evidence="4" type="ORF">SAMN04489757_13513</name>
</gene>
<accession>A0A1I5HVP3</accession>
<evidence type="ECO:0000256" key="2">
    <source>
        <dbReference type="SAM" id="Coils"/>
    </source>
</evidence>
<keyword evidence="3" id="KW-0472">Membrane</keyword>